<dbReference type="EMBL" id="CP136895">
    <property type="protein sequence ID" value="WOL12320.1"/>
    <property type="molecule type" value="Genomic_DNA"/>
</dbReference>
<keyword evidence="5 8" id="KW-0863">Zinc-finger</keyword>
<dbReference type="SUPFAM" id="SSF57850">
    <property type="entry name" value="RING/U-box"/>
    <property type="match status" value="1"/>
</dbReference>
<keyword evidence="3" id="KW-0808">Transferase</keyword>
<protein>
    <recommendedName>
        <fullName evidence="2">RING-type E3 ubiquitin transferase</fullName>
        <ecNumber evidence="2">2.3.2.27</ecNumber>
    </recommendedName>
</protein>
<organism evidence="11 12">
    <name type="scientific">Canna indica</name>
    <name type="common">Indian-shot</name>
    <dbReference type="NCBI Taxonomy" id="4628"/>
    <lineage>
        <taxon>Eukaryota</taxon>
        <taxon>Viridiplantae</taxon>
        <taxon>Streptophyta</taxon>
        <taxon>Embryophyta</taxon>
        <taxon>Tracheophyta</taxon>
        <taxon>Spermatophyta</taxon>
        <taxon>Magnoliopsida</taxon>
        <taxon>Liliopsida</taxon>
        <taxon>Zingiberales</taxon>
        <taxon>Cannaceae</taxon>
        <taxon>Canna</taxon>
    </lineage>
</organism>
<dbReference type="PANTHER" id="PTHR15710">
    <property type="entry name" value="E3 UBIQUITIN-PROTEIN LIGASE PRAJA"/>
    <property type="match status" value="1"/>
</dbReference>
<evidence type="ECO:0000256" key="3">
    <source>
        <dbReference type="ARBA" id="ARBA00022679"/>
    </source>
</evidence>
<feature type="compositionally biased region" description="Acidic residues" evidence="9">
    <location>
        <begin position="164"/>
        <end position="177"/>
    </location>
</feature>
<dbReference type="GO" id="GO:0061630">
    <property type="term" value="F:ubiquitin protein ligase activity"/>
    <property type="evidence" value="ECO:0007669"/>
    <property type="project" value="UniProtKB-EC"/>
</dbReference>
<dbReference type="AlphaFoldDB" id="A0AAQ3KQ97"/>
<evidence type="ECO:0000256" key="8">
    <source>
        <dbReference type="PROSITE-ProRule" id="PRU00175"/>
    </source>
</evidence>
<dbReference type="GO" id="GO:0005737">
    <property type="term" value="C:cytoplasm"/>
    <property type="evidence" value="ECO:0007669"/>
    <property type="project" value="TreeGrafter"/>
</dbReference>
<evidence type="ECO:0000313" key="11">
    <source>
        <dbReference type="EMBL" id="WOL12320.1"/>
    </source>
</evidence>
<feature type="domain" description="RING-type" evidence="10">
    <location>
        <begin position="265"/>
        <end position="306"/>
    </location>
</feature>
<sequence>MASVSDVFFLDFTPLSLPPPAIHGPLNFSGFRASEEVPAFDRDYDWATDDFFVGGRMSSPPAPIEFSRTRSSGGLRDVRFESDSESDEQQFVTFGADPGDGEGRDLEGSGDLGLPRRWDCLRLSDSRRDLNDDLEWEEVDGHIVERDSLGVMAIGDEGRSDEVRDLDDDEGENEEDGAQWEVLLSTNNLGRNPMDPEDVEAYFIDEQEGFVYTSDNEEGYEVLFGQLSEQDGNIKCSPPAAKSVIESLPSVIFTEEDAANDDTVCAVCKDGILVAEMVKRLPCSHLYHEGCILPWLGIRNTCPLCRFELPTDDPEYEKWKARREELVISDGDSQLRKALLRLQSLTTAFHSQTKADLV</sequence>
<evidence type="ECO:0000256" key="4">
    <source>
        <dbReference type="ARBA" id="ARBA00022723"/>
    </source>
</evidence>
<evidence type="ECO:0000256" key="7">
    <source>
        <dbReference type="ARBA" id="ARBA00022833"/>
    </source>
</evidence>
<dbReference type="InterPro" id="IPR013083">
    <property type="entry name" value="Znf_RING/FYVE/PHD"/>
</dbReference>
<dbReference type="Proteomes" id="UP001327560">
    <property type="component" value="Chromosome 6"/>
</dbReference>
<evidence type="ECO:0000313" key="12">
    <source>
        <dbReference type="Proteomes" id="UP001327560"/>
    </source>
</evidence>
<gene>
    <name evidence="11" type="ORF">Cni_G21086</name>
</gene>
<evidence type="ECO:0000256" key="1">
    <source>
        <dbReference type="ARBA" id="ARBA00000900"/>
    </source>
</evidence>
<dbReference type="GO" id="GO:0016567">
    <property type="term" value="P:protein ubiquitination"/>
    <property type="evidence" value="ECO:0007669"/>
    <property type="project" value="TreeGrafter"/>
</dbReference>
<evidence type="ECO:0000256" key="5">
    <source>
        <dbReference type="ARBA" id="ARBA00022771"/>
    </source>
</evidence>
<evidence type="ECO:0000256" key="9">
    <source>
        <dbReference type="SAM" id="MobiDB-lite"/>
    </source>
</evidence>
<dbReference type="InterPro" id="IPR001841">
    <property type="entry name" value="Znf_RING"/>
</dbReference>
<dbReference type="GO" id="GO:0008270">
    <property type="term" value="F:zinc ion binding"/>
    <property type="evidence" value="ECO:0007669"/>
    <property type="project" value="UniProtKB-KW"/>
</dbReference>
<name>A0AAQ3KQ97_9LILI</name>
<keyword evidence="12" id="KW-1185">Reference proteome</keyword>
<feature type="region of interest" description="Disordered" evidence="9">
    <location>
        <begin position="155"/>
        <end position="177"/>
    </location>
</feature>
<keyword evidence="6" id="KW-0833">Ubl conjugation pathway</keyword>
<reference evidence="11 12" key="1">
    <citation type="submission" date="2023-10" db="EMBL/GenBank/DDBJ databases">
        <title>Chromosome-scale genome assembly provides insights into flower coloration mechanisms of Canna indica.</title>
        <authorList>
            <person name="Li C."/>
        </authorList>
    </citation>
    <scope>NUCLEOTIDE SEQUENCE [LARGE SCALE GENOMIC DNA]</scope>
    <source>
        <tissue evidence="11">Flower</tissue>
    </source>
</reference>
<accession>A0AAQ3KQ97</accession>
<evidence type="ECO:0000259" key="10">
    <source>
        <dbReference type="PROSITE" id="PS50089"/>
    </source>
</evidence>
<dbReference type="SMART" id="SM00184">
    <property type="entry name" value="RING"/>
    <property type="match status" value="1"/>
</dbReference>
<keyword evidence="7" id="KW-0862">Zinc</keyword>
<dbReference type="PANTHER" id="PTHR15710:SF240">
    <property type="entry name" value="RING-TYPE E3 UBIQUITIN TRANSFERASE"/>
    <property type="match status" value="1"/>
</dbReference>
<proteinExistence type="predicted"/>
<dbReference type="Pfam" id="PF13639">
    <property type="entry name" value="zf-RING_2"/>
    <property type="match status" value="1"/>
</dbReference>
<evidence type="ECO:0000256" key="6">
    <source>
        <dbReference type="ARBA" id="ARBA00022786"/>
    </source>
</evidence>
<comment type="catalytic activity">
    <reaction evidence="1">
        <text>S-ubiquitinyl-[E2 ubiquitin-conjugating enzyme]-L-cysteine + [acceptor protein]-L-lysine = [E2 ubiquitin-conjugating enzyme]-L-cysteine + N(6)-ubiquitinyl-[acceptor protein]-L-lysine.</text>
        <dbReference type="EC" id="2.3.2.27"/>
    </reaction>
</comment>
<evidence type="ECO:0000256" key="2">
    <source>
        <dbReference type="ARBA" id="ARBA00012483"/>
    </source>
</evidence>
<dbReference type="PROSITE" id="PS50089">
    <property type="entry name" value="ZF_RING_2"/>
    <property type="match status" value="1"/>
</dbReference>
<keyword evidence="4" id="KW-0479">Metal-binding</keyword>
<dbReference type="EC" id="2.3.2.27" evidence="2"/>
<dbReference type="Gene3D" id="3.30.40.10">
    <property type="entry name" value="Zinc/RING finger domain, C3HC4 (zinc finger)"/>
    <property type="match status" value="1"/>
</dbReference>
<dbReference type="FunFam" id="3.30.40.10:FF:000022">
    <property type="entry name" value="E3 ubiquitin-protein ligase RING1-like"/>
    <property type="match status" value="1"/>
</dbReference>